<feature type="compositionally biased region" description="Low complexity" evidence="1">
    <location>
        <begin position="588"/>
        <end position="604"/>
    </location>
</feature>
<dbReference type="PANTHER" id="PTHR36812">
    <property type="entry name" value="NEUROFILAMENT TRIPLET M PROTEIN-LIKE PROTEIN"/>
    <property type="match status" value="1"/>
</dbReference>
<evidence type="ECO:0000256" key="1">
    <source>
        <dbReference type="SAM" id="MobiDB-lite"/>
    </source>
</evidence>
<feature type="region of interest" description="Disordered" evidence="1">
    <location>
        <begin position="1"/>
        <end position="30"/>
    </location>
</feature>
<keyword evidence="2" id="KW-0472">Membrane</keyword>
<evidence type="ECO:0000256" key="2">
    <source>
        <dbReference type="SAM" id="Phobius"/>
    </source>
</evidence>
<evidence type="ECO:0000313" key="4">
    <source>
        <dbReference type="Proteomes" id="UP000193920"/>
    </source>
</evidence>
<dbReference type="PANTHER" id="PTHR36812:SF9">
    <property type="entry name" value="MYB-LIKE PROTEIN X ISOFORM X1"/>
    <property type="match status" value="1"/>
</dbReference>
<feature type="compositionally biased region" description="Low complexity" evidence="1">
    <location>
        <begin position="616"/>
        <end position="630"/>
    </location>
</feature>
<keyword evidence="4" id="KW-1185">Reference proteome</keyword>
<dbReference type="Proteomes" id="UP000193920">
    <property type="component" value="Unassembled WGS sequence"/>
</dbReference>
<evidence type="ECO:0000313" key="3">
    <source>
        <dbReference type="EMBL" id="ORY51706.1"/>
    </source>
</evidence>
<accession>A0A1Y2CXT9</accession>
<gene>
    <name evidence="3" type="ORF">LY90DRAFT_702777</name>
</gene>
<feature type="compositionally biased region" description="Polar residues" evidence="1">
    <location>
        <begin position="1"/>
        <end position="18"/>
    </location>
</feature>
<dbReference type="EMBL" id="MCOG01000095">
    <property type="protein sequence ID" value="ORY51706.1"/>
    <property type="molecule type" value="Genomic_DNA"/>
</dbReference>
<feature type="region of interest" description="Disordered" evidence="1">
    <location>
        <begin position="120"/>
        <end position="153"/>
    </location>
</feature>
<comment type="caution">
    <text evidence="3">The sequence shown here is derived from an EMBL/GenBank/DDBJ whole genome shotgun (WGS) entry which is preliminary data.</text>
</comment>
<feature type="transmembrane region" description="Helical" evidence="2">
    <location>
        <begin position="348"/>
        <end position="366"/>
    </location>
</feature>
<feature type="transmembrane region" description="Helical" evidence="2">
    <location>
        <begin position="738"/>
        <end position="759"/>
    </location>
</feature>
<proteinExistence type="predicted"/>
<feature type="region of interest" description="Disordered" evidence="1">
    <location>
        <begin position="581"/>
        <end position="684"/>
    </location>
</feature>
<feature type="transmembrane region" description="Helical" evidence="2">
    <location>
        <begin position="478"/>
        <end position="498"/>
    </location>
</feature>
<keyword evidence="2" id="KW-0812">Transmembrane</keyword>
<feature type="compositionally biased region" description="Polar residues" evidence="1">
    <location>
        <begin position="125"/>
        <end position="146"/>
    </location>
</feature>
<feature type="transmembrane region" description="Helical" evidence="2">
    <location>
        <begin position="790"/>
        <end position="816"/>
    </location>
</feature>
<feature type="compositionally biased region" description="Low complexity" evidence="1">
    <location>
        <begin position="637"/>
        <end position="658"/>
    </location>
</feature>
<feature type="compositionally biased region" description="Low complexity" evidence="1">
    <location>
        <begin position="19"/>
        <end position="29"/>
    </location>
</feature>
<dbReference type="AlphaFoldDB" id="A0A1Y2CXT9"/>
<protein>
    <submittedName>
        <fullName evidence="3">Uncharacterized protein</fullName>
    </submittedName>
</protein>
<feature type="compositionally biased region" description="Basic and acidic residues" evidence="1">
    <location>
        <begin position="605"/>
        <end position="615"/>
    </location>
</feature>
<keyword evidence="2" id="KW-1133">Transmembrane helix</keyword>
<reference evidence="3 4" key="1">
    <citation type="submission" date="2016-08" db="EMBL/GenBank/DDBJ databases">
        <title>A Parts List for Fungal Cellulosomes Revealed by Comparative Genomics.</title>
        <authorList>
            <consortium name="DOE Joint Genome Institute"/>
            <person name="Haitjema C.H."/>
            <person name="Gilmore S.P."/>
            <person name="Henske J.K."/>
            <person name="Solomon K.V."/>
            <person name="De Groot R."/>
            <person name="Kuo A."/>
            <person name="Mondo S.J."/>
            <person name="Salamov A.A."/>
            <person name="Labutti K."/>
            <person name="Zhao Z."/>
            <person name="Chiniquy J."/>
            <person name="Barry K."/>
            <person name="Brewer H.M."/>
            <person name="Purvine S.O."/>
            <person name="Wright A.T."/>
            <person name="Boxma B."/>
            <person name="Van Alen T."/>
            <person name="Hackstein J.H."/>
            <person name="Baker S.E."/>
            <person name="Grigoriev I.V."/>
            <person name="O'Malley M.A."/>
        </authorList>
    </citation>
    <scope>NUCLEOTIDE SEQUENCE [LARGE SCALE GENOMIC DNA]</scope>
    <source>
        <strain evidence="3 4">G1</strain>
    </source>
</reference>
<feature type="compositionally biased region" description="Low complexity" evidence="1">
    <location>
        <begin position="665"/>
        <end position="677"/>
    </location>
</feature>
<dbReference type="OrthoDB" id="10638771at2759"/>
<name>A0A1Y2CXT9_9FUNG</name>
<sequence length="868" mass="98544">MSSNNKDTPKNHNYQTIDNYNNSNNNNSNLYQPMKNPVKRGRAYSSSCIDNSRINNSIRLNANKYVSPAVSVTSIFTNPITGLHHKLYHSRSESLHSNNYADFKNSLNSKNDLEKKDEFRASPNLHPSSSSQFQNNKSTSNKPIQTISSSDNNSIDSYKPIQFKNVSSKNFMTKSQVENDVTSQISNNCSISSMNSVNKEFNDKTLRNTQKYSNNSMKKTVNSKMSISSTREKYSVPGVASSDIGSYYASSHGLTNVRPKSSVSYQFDSSARTLTNGLNSGSIALNNHAPSINIYNSENYLTSHGTSDIRKNYSTAYSISSNSTILAPPKKYLNNNFSVYSYPKLSQMLYIVFVMLFVFCITFFGSNSTKWIIIDTRLKSNSTNSNNESIIHYEFGISKYCYNAITDNDIGNNTDIVYECKDIESSCPTFCTSEVACVSFNPVGDGKDFEDNLVGEDSKDPEFSFCNLTSKSRLISKIFNFLNFVNIFIGISILYFLLKYREYREGSLKESLRKRISALSEHYSFNNDEKRRNRLKNNNPNIALNLNKNNNKFLNIKESEAINFGQSIQFAEPESYDNFNSNINVKINPNDTNSNNNNNNNNNNKDNDYNDRNNDNNDNNNDNSNDNNNDNNDDNNDNSNNKNDDNNNNSNSSNNKNNNTKDDNNNNNNNNINNNGNTGRVTYFVPTSSIPNNLYINETQSVHLSQQNIAVFTNSSNIDESNKQDEQLIMKRKKLLRYLFSFLISISFIIGILGIYFIIKWVKEQRHIGMEYKINKFNESSIELDKSLGVSFILVTISSVMNIILAIYLIVLLLIIHFSNSKIYWNNVGEDDLSSQSFDSLHPSNSYITNNYINNYSSSSYNPNTFKK</sequence>
<organism evidence="3 4">
    <name type="scientific">Neocallimastix californiae</name>
    <dbReference type="NCBI Taxonomy" id="1754190"/>
    <lineage>
        <taxon>Eukaryota</taxon>
        <taxon>Fungi</taxon>
        <taxon>Fungi incertae sedis</taxon>
        <taxon>Chytridiomycota</taxon>
        <taxon>Chytridiomycota incertae sedis</taxon>
        <taxon>Neocallimastigomycetes</taxon>
        <taxon>Neocallimastigales</taxon>
        <taxon>Neocallimastigaceae</taxon>
        <taxon>Neocallimastix</taxon>
    </lineage>
</organism>